<evidence type="ECO:0000313" key="1">
    <source>
        <dbReference type="EMBL" id="MEJ8644434.1"/>
    </source>
</evidence>
<name>A0ABU8U963_9ACTN</name>
<reference evidence="1 2" key="1">
    <citation type="submission" date="2024-03" db="EMBL/GenBank/DDBJ databases">
        <title>Novel Streptomyces species of biotechnological and ecological value are a feature of Machair soil.</title>
        <authorList>
            <person name="Prole J.R."/>
            <person name="Goodfellow M."/>
            <person name="Allenby N."/>
            <person name="Ward A.C."/>
        </authorList>
    </citation>
    <scope>NUCLEOTIDE SEQUENCE [LARGE SCALE GENOMIC DNA]</scope>
    <source>
        <strain evidence="1 2">MS1.HAVA.3</strain>
    </source>
</reference>
<accession>A0ABU8U963</accession>
<proteinExistence type="predicted"/>
<evidence type="ECO:0000313" key="2">
    <source>
        <dbReference type="Proteomes" id="UP001382904"/>
    </source>
</evidence>
<dbReference type="Pfam" id="PF20242">
    <property type="entry name" value="Emfourin"/>
    <property type="match status" value="1"/>
</dbReference>
<sequence>MRIEVVRTGGFAGIERRAEVDTAGRPDEDEWRVLAGLALRPGPAGDPADRVRDGFSYRITVDGRTVSCREPTLSEAQRALISRVLKEGA</sequence>
<gene>
    <name evidence="1" type="ORF">WKI68_30240</name>
</gene>
<keyword evidence="2" id="KW-1185">Reference proteome</keyword>
<comment type="caution">
    <text evidence="1">The sequence shown here is derived from an EMBL/GenBank/DDBJ whole genome shotgun (WGS) entry which is preliminary data.</text>
</comment>
<dbReference type="EMBL" id="JBBKAM010000002">
    <property type="protein sequence ID" value="MEJ8644434.1"/>
    <property type="molecule type" value="Genomic_DNA"/>
</dbReference>
<organism evidence="1 2">
    <name type="scientific">Streptomyces caledonius</name>
    <dbReference type="NCBI Taxonomy" id="3134107"/>
    <lineage>
        <taxon>Bacteria</taxon>
        <taxon>Bacillati</taxon>
        <taxon>Actinomycetota</taxon>
        <taxon>Actinomycetes</taxon>
        <taxon>Kitasatosporales</taxon>
        <taxon>Streptomycetaceae</taxon>
        <taxon>Streptomyces</taxon>
    </lineage>
</organism>
<dbReference type="Proteomes" id="UP001382904">
    <property type="component" value="Unassembled WGS sequence"/>
</dbReference>
<protein>
    <submittedName>
        <fullName evidence="1">Protealysin inhibitor emfourin</fullName>
    </submittedName>
</protein>
<dbReference type="InterPro" id="IPR049457">
    <property type="entry name" value="Emfourin"/>
</dbReference>